<organism evidence="1 2">
    <name type="scientific">Linnemannia exigua</name>
    <dbReference type="NCBI Taxonomy" id="604196"/>
    <lineage>
        <taxon>Eukaryota</taxon>
        <taxon>Fungi</taxon>
        <taxon>Fungi incertae sedis</taxon>
        <taxon>Mucoromycota</taxon>
        <taxon>Mortierellomycotina</taxon>
        <taxon>Mortierellomycetes</taxon>
        <taxon>Mortierellales</taxon>
        <taxon>Mortierellaceae</taxon>
        <taxon>Linnemannia</taxon>
    </lineage>
</organism>
<sequence>MAATKRFFEIQDLLDILSPLLTIQDISKLTQTSRAMKIQWIPFLYRNLNMTYYSRGKKLLRSADAKLALSRNVHHVRLLKLGLCEMVYLYNSMLAFIDFISFTSPNAGPNTTLAWLPLPDRQTFHVVPLPPMTHLKQLEVYFDRSKDNTNCPYLMSSIHNSHANLAQVCWVALQSSNLVDLTLRSIAIKDICDLRLLMTTLTKLTWLKTLRLSVLANPTKWCSWGSAIFFSCSTTIHWLQIDMQDIATDHQLAYSDMIVEQENTNQNYRFNSGTIEDNCEIMSPTLRTERLVNLKELALWEMDKSTTAQDVVALFIHCPNIETLTLSNIRGSYDTEVVAQVVGELCPHIRQINCRGWRGAGETKQLPFRIMSVIPEHGLHEINCYSSSFILNDVVAMKSFARHSNTLHTVVFESCIGINSKSLSVLLVECPKLEVFQVTWVDHMRGPTLHLDDAVANPWGSTNFRRLSLTIGIPIIHFTLANKQPYYMRNGPIVLSEAESERFALLEKLYRQIGSLVELEHLNLRVDMVNALGESLDDTSYEHLSFPGLLSLGDKRTGRIGYLDLLSGLTKLKELRGSVYARADETEKTMSLREVVWLDHFWPQLELAEFFFENEPVSMPFKWLQDQRDSSSLQLHVSRM</sequence>
<reference evidence="1" key="1">
    <citation type="journal article" date="2020" name="Fungal Divers.">
        <title>Resolving the Mortierellaceae phylogeny through synthesis of multi-gene phylogenetics and phylogenomics.</title>
        <authorList>
            <person name="Vandepol N."/>
            <person name="Liber J."/>
            <person name="Desiro A."/>
            <person name="Na H."/>
            <person name="Kennedy M."/>
            <person name="Barry K."/>
            <person name="Grigoriev I.V."/>
            <person name="Miller A.N."/>
            <person name="O'Donnell K."/>
            <person name="Stajich J.E."/>
            <person name="Bonito G."/>
        </authorList>
    </citation>
    <scope>NUCLEOTIDE SEQUENCE</scope>
    <source>
        <strain evidence="1">NRRL 28262</strain>
    </source>
</reference>
<accession>A0AAD4DJF8</accession>
<evidence type="ECO:0000313" key="1">
    <source>
        <dbReference type="EMBL" id="KAG0279730.1"/>
    </source>
</evidence>
<dbReference type="InterPro" id="IPR032675">
    <property type="entry name" value="LRR_dom_sf"/>
</dbReference>
<evidence type="ECO:0000313" key="2">
    <source>
        <dbReference type="Proteomes" id="UP001194580"/>
    </source>
</evidence>
<comment type="caution">
    <text evidence="1">The sequence shown here is derived from an EMBL/GenBank/DDBJ whole genome shotgun (WGS) entry which is preliminary data.</text>
</comment>
<gene>
    <name evidence="1" type="ORF">BGZ95_000393</name>
</gene>
<keyword evidence="2" id="KW-1185">Reference proteome</keyword>
<dbReference type="AlphaFoldDB" id="A0AAD4DJF8"/>
<name>A0AAD4DJF8_9FUNG</name>
<protein>
    <submittedName>
        <fullName evidence="1">Uncharacterized protein</fullName>
    </submittedName>
</protein>
<dbReference type="SUPFAM" id="SSF52047">
    <property type="entry name" value="RNI-like"/>
    <property type="match status" value="1"/>
</dbReference>
<dbReference type="Gene3D" id="3.80.10.10">
    <property type="entry name" value="Ribonuclease Inhibitor"/>
    <property type="match status" value="1"/>
</dbReference>
<dbReference type="EMBL" id="JAAAIL010000107">
    <property type="protein sequence ID" value="KAG0279730.1"/>
    <property type="molecule type" value="Genomic_DNA"/>
</dbReference>
<proteinExistence type="predicted"/>
<dbReference type="Proteomes" id="UP001194580">
    <property type="component" value="Unassembled WGS sequence"/>
</dbReference>